<dbReference type="AlphaFoldDB" id="A0A9D2DFA1"/>
<proteinExistence type="predicted"/>
<organism evidence="1 2">
    <name type="scientific">Candidatus Tidjanibacter faecipullorum</name>
    <dbReference type="NCBI Taxonomy" id="2838766"/>
    <lineage>
        <taxon>Bacteria</taxon>
        <taxon>Pseudomonadati</taxon>
        <taxon>Bacteroidota</taxon>
        <taxon>Bacteroidia</taxon>
        <taxon>Bacteroidales</taxon>
        <taxon>Rikenellaceae</taxon>
        <taxon>Tidjanibacter</taxon>
    </lineage>
</organism>
<dbReference type="Proteomes" id="UP000824014">
    <property type="component" value="Unassembled WGS sequence"/>
</dbReference>
<evidence type="ECO:0000313" key="2">
    <source>
        <dbReference type="Proteomes" id="UP000824014"/>
    </source>
</evidence>
<reference evidence="1" key="2">
    <citation type="submission" date="2021-04" db="EMBL/GenBank/DDBJ databases">
        <authorList>
            <person name="Gilroy R."/>
        </authorList>
    </citation>
    <scope>NUCLEOTIDE SEQUENCE</scope>
    <source>
        <strain evidence="1">ChiHjej11B10-19426</strain>
    </source>
</reference>
<dbReference type="EMBL" id="DXCC01000032">
    <property type="protein sequence ID" value="HIZ15911.1"/>
    <property type="molecule type" value="Genomic_DNA"/>
</dbReference>
<name>A0A9D2DFA1_9BACT</name>
<evidence type="ECO:0000313" key="1">
    <source>
        <dbReference type="EMBL" id="HIZ15911.1"/>
    </source>
</evidence>
<protein>
    <submittedName>
        <fullName evidence="1">Uncharacterized protein</fullName>
    </submittedName>
</protein>
<sequence length="137" mass="14744">MILLLCSLCACGGRGNGKSGSSIQPSESPKHTVESRLATHAGEAGRFSRGTVYTLQGELRIGHEVRSFVPAGSREAYWIVDTTGQLCAAYDRATGGQKNGHPLNVTLTLEYDGQWEDGFAAEYAGTFLFRSLDSIDQ</sequence>
<gene>
    <name evidence="1" type="ORF">H9816_08420</name>
</gene>
<accession>A0A9D2DFA1</accession>
<reference evidence="1" key="1">
    <citation type="journal article" date="2021" name="PeerJ">
        <title>Extensive microbial diversity within the chicken gut microbiome revealed by metagenomics and culture.</title>
        <authorList>
            <person name="Gilroy R."/>
            <person name="Ravi A."/>
            <person name="Getino M."/>
            <person name="Pursley I."/>
            <person name="Horton D.L."/>
            <person name="Alikhan N.F."/>
            <person name="Baker D."/>
            <person name="Gharbi K."/>
            <person name="Hall N."/>
            <person name="Watson M."/>
            <person name="Adriaenssens E.M."/>
            <person name="Foster-Nyarko E."/>
            <person name="Jarju S."/>
            <person name="Secka A."/>
            <person name="Antonio M."/>
            <person name="Oren A."/>
            <person name="Chaudhuri R.R."/>
            <person name="La Ragione R."/>
            <person name="Hildebrand F."/>
            <person name="Pallen M.J."/>
        </authorList>
    </citation>
    <scope>NUCLEOTIDE SEQUENCE</scope>
    <source>
        <strain evidence="1">ChiHjej11B10-19426</strain>
    </source>
</reference>
<comment type="caution">
    <text evidence="1">The sequence shown here is derived from an EMBL/GenBank/DDBJ whole genome shotgun (WGS) entry which is preliminary data.</text>
</comment>